<dbReference type="EMBL" id="QNRY01000022">
    <property type="protein sequence ID" value="RBP61518.1"/>
    <property type="molecule type" value="Genomic_DNA"/>
</dbReference>
<dbReference type="AlphaFoldDB" id="A0A366I3C4"/>
<keyword evidence="2" id="KW-1185">Reference proteome</keyword>
<accession>A0A366I3C4</accession>
<sequence>MKRRNPHIVYLSRQMLDIFVALHTCASGSRFVLPSRYDGHRSMSHATLNRVTVLVVQRAQANGLPLEPFARKPVGWAMSFSPDSRLTTKALEMAFENRG</sequence>
<reference evidence="1 2" key="1">
    <citation type="submission" date="2018-06" db="EMBL/GenBank/DDBJ databases">
        <title>Genomic Encyclopedia of Type Strains, Phase IV (KMG-IV): sequencing the most valuable type-strain genomes for metagenomic binning, comparative biology and taxonomic classification.</title>
        <authorList>
            <person name="Goeker M."/>
        </authorList>
    </citation>
    <scope>NUCLEOTIDE SEQUENCE [LARGE SCALE GENOMIC DNA]</scope>
    <source>
        <strain evidence="1 2">DSM 30166</strain>
    </source>
</reference>
<dbReference type="SUPFAM" id="SSF56349">
    <property type="entry name" value="DNA breaking-rejoining enzymes"/>
    <property type="match status" value="1"/>
</dbReference>
<evidence type="ECO:0008006" key="3">
    <source>
        <dbReference type="Google" id="ProtNLM"/>
    </source>
</evidence>
<comment type="caution">
    <text evidence="1">The sequence shown here is derived from an EMBL/GenBank/DDBJ whole genome shotgun (WGS) entry which is preliminary data.</text>
</comment>
<evidence type="ECO:0000313" key="1">
    <source>
        <dbReference type="EMBL" id="RBP61518.1"/>
    </source>
</evidence>
<proteinExistence type="predicted"/>
<organism evidence="1 2">
    <name type="scientific">Brenneria salicis ATCC 15712 = DSM 30166</name>
    <dbReference type="NCBI Taxonomy" id="714314"/>
    <lineage>
        <taxon>Bacteria</taxon>
        <taxon>Pseudomonadati</taxon>
        <taxon>Pseudomonadota</taxon>
        <taxon>Gammaproteobacteria</taxon>
        <taxon>Enterobacterales</taxon>
        <taxon>Pectobacteriaceae</taxon>
        <taxon>Brenneria</taxon>
    </lineage>
</organism>
<gene>
    <name evidence="1" type="ORF">DES54_1221</name>
</gene>
<dbReference type="Proteomes" id="UP000253046">
    <property type="component" value="Unassembled WGS sequence"/>
</dbReference>
<protein>
    <recommendedName>
        <fullName evidence="3">Phage integrase family protein</fullName>
    </recommendedName>
</protein>
<dbReference type="InterPro" id="IPR011010">
    <property type="entry name" value="DNA_brk_join_enz"/>
</dbReference>
<feature type="non-terminal residue" evidence="1">
    <location>
        <position position="99"/>
    </location>
</feature>
<evidence type="ECO:0000313" key="2">
    <source>
        <dbReference type="Proteomes" id="UP000253046"/>
    </source>
</evidence>
<dbReference type="GO" id="GO:0003677">
    <property type="term" value="F:DNA binding"/>
    <property type="evidence" value="ECO:0007669"/>
    <property type="project" value="InterPro"/>
</dbReference>
<name>A0A366I3C4_9GAMM</name>